<proteinExistence type="inferred from homology"/>
<evidence type="ECO:0000313" key="4">
    <source>
        <dbReference type="EMBL" id="AWN34378.1"/>
    </source>
</evidence>
<dbReference type="InterPro" id="IPR012093">
    <property type="entry name" value="Pirin"/>
</dbReference>
<keyword evidence="5" id="KW-1185">Reference proteome</keyword>
<protein>
    <submittedName>
        <fullName evidence="4">Pimeloyl-CoA dehydrogenase</fullName>
    </submittedName>
</protein>
<gene>
    <name evidence="4" type="ORF">DK427_00320</name>
</gene>
<organism evidence="4 5">
    <name type="scientific">Methylobacterium radiodurans</name>
    <dbReference type="NCBI Taxonomy" id="2202828"/>
    <lineage>
        <taxon>Bacteria</taxon>
        <taxon>Pseudomonadati</taxon>
        <taxon>Pseudomonadota</taxon>
        <taxon>Alphaproteobacteria</taxon>
        <taxon>Hyphomicrobiales</taxon>
        <taxon>Methylobacteriaceae</taxon>
        <taxon>Methylobacterium</taxon>
    </lineage>
</organism>
<dbReference type="PANTHER" id="PTHR43212">
    <property type="entry name" value="QUERCETIN 2,3-DIOXYGENASE"/>
    <property type="match status" value="1"/>
</dbReference>
<dbReference type="KEGG" id="meti:DK427_00320"/>
<evidence type="ECO:0000313" key="5">
    <source>
        <dbReference type="Proteomes" id="UP000246058"/>
    </source>
</evidence>
<dbReference type="Proteomes" id="UP000246058">
    <property type="component" value="Chromosome"/>
</dbReference>
<dbReference type="RefSeq" id="WP_109949519.1">
    <property type="nucleotide sequence ID" value="NZ_CP029551.1"/>
</dbReference>
<dbReference type="InterPro" id="IPR014710">
    <property type="entry name" value="RmlC-like_jellyroll"/>
</dbReference>
<accession>A0A2U8VLM2</accession>
<dbReference type="SUPFAM" id="SSF51182">
    <property type="entry name" value="RmlC-like cupins"/>
    <property type="match status" value="1"/>
</dbReference>
<reference evidence="4 5" key="1">
    <citation type="submission" date="2018-05" db="EMBL/GenBank/DDBJ databases">
        <title>Complete Genome Sequence of Methylobacterium sp. 17Sr1-43.</title>
        <authorList>
            <person name="Srinivasan S."/>
        </authorList>
    </citation>
    <scope>NUCLEOTIDE SEQUENCE [LARGE SCALE GENOMIC DNA]</scope>
    <source>
        <strain evidence="4 5">17Sr1-43</strain>
    </source>
</reference>
<dbReference type="PANTHER" id="PTHR43212:SF3">
    <property type="entry name" value="QUERCETIN 2,3-DIOXYGENASE"/>
    <property type="match status" value="1"/>
</dbReference>
<name>A0A2U8VLM2_9HYPH</name>
<sequence length="248" mass="26367">MDATKLRRGDRMGDPARGFAVEIIRPGLSLGGGDSGLGAIGRIDRATVAPGHVIGMHPHRDDEILTYVRAGRMLHRDTVGNAEEITATRLMMMNAGHTFQHEERMLDPDPVEALQIFLRPRAADLEPRVQFHEFGEAVSRGAWRLLAAPEGAPLEVRAQAWVADARVPAGAALSLPPLPATGAVRLLHVFGGEVAVCGLALRAGETAYLTEDGGSAEARSEADLVLFATDPAAPVFRGGMFSGNVVAR</sequence>
<dbReference type="EMBL" id="CP029551">
    <property type="protein sequence ID" value="AWN34378.1"/>
    <property type="molecule type" value="Genomic_DNA"/>
</dbReference>
<evidence type="ECO:0000256" key="1">
    <source>
        <dbReference type="ARBA" id="ARBA00008416"/>
    </source>
</evidence>
<comment type="similarity">
    <text evidence="1 2">Belongs to the pirin family.</text>
</comment>
<dbReference type="Gene3D" id="2.60.120.10">
    <property type="entry name" value="Jelly Rolls"/>
    <property type="match status" value="2"/>
</dbReference>
<evidence type="ECO:0000259" key="3">
    <source>
        <dbReference type="Pfam" id="PF02678"/>
    </source>
</evidence>
<dbReference type="OrthoDB" id="9780903at2"/>
<dbReference type="Pfam" id="PF02678">
    <property type="entry name" value="Pirin"/>
    <property type="match status" value="1"/>
</dbReference>
<dbReference type="AlphaFoldDB" id="A0A2U8VLM2"/>
<dbReference type="InterPro" id="IPR011051">
    <property type="entry name" value="RmlC_Cupin_sf"/>
</dbReference>
<evidence type="ECO:0000256" key="2">
    <source>
        <dbReference type="RuleBase" id="RU003457"/>
    </source>
</evidence>
<feature type="domain" description="Pirin N-terminal" evidence="3">
    <location>
        <begin position="51"/>
        <end position="117"/>
    </location>
</feature>
<dbReference type="InterPro" id="IPR003829">
    <property type="entry name" value="Pirin_N_dom"/>
</dbReference>